<dbReference type="InterPro" id="IPR027268">
    <property type="entry name" value="Peptidase_M4/M1_CTD_sf"/>
</dbReference>
<dbReference type="Gene3D" id="3.30.2010.30">
    <property type="match status" value="1"/>
</dbReference>
<dbReference type="FunFam" id="3.30.2010.30:FF:000002">
    <property type="entry name" value="Putative aminopeptidase N"/>
    <property type="match status" value="1"/>
</dbReference>
<comment type="cofactor">
    <cofactor evidence="2">
        <name>Zn(2+)</name>
        <dbReference type="ChEBI" id="CHEBI:29105"/>
    </cofactor>
</comment>
<dbReference type="Gene3D" id="2.60.40.1730">
    <property type="entry name" value="tricorn interacting facor f3 domain"/>
    <property type="match status" value="1"/>
</dbReference>
<evidence type="ECO:0000313" key="18">
    <source>
        <dbReference type="Proteomes" id="UP000504724"/>
    </source>
</evidence>
<dbReference type="AlphaFoldDB" id="A0A7D4SJ77"/>
<dbReference type="PRINTS" id="PR00756">
    <property type="entry name" value="ALADIPTASE"/>
</dbReference>
<dbReference type="SUPFAM" id="SSF55486">
    <property type="entry name" value="Metalloproteases ('zincins'), catalytic domain"/>
    <property type="match status" value="1"/>
</dbReference>
<comment type="catalytic activity">
    <reaction evidence="1">
        <text>Release of an N-terminal amino acid, Xaa-|-Yaa- from a peptide, amide or arylamide. Xaa is preferably Ala, but may be most amino acids including Pro (slow action). When a terminal hydrophobic residue is followed by a prolyl residue, the two may be released as an intact Xaa-Pro dipeptide.</text>
        <dbReference type="EC" id="3.4.11.2"/>
    </reaction>
</comment>
<evidence type="ECO:0000256" key="7">
    <source>
        <dbReference type="ARBA" id="ARBA00022670"/>
    </source>
</evidence>
<dbReference type="FunFam" id="2.60.40.1840:FF:000001">
    <property type="entry name" value="Aminopeptidase N"/>
    <property type="match status" value="1"/>
</dbReference>
<evidence type="ECO:0000256" key="11">
    <source>
        <dbReference type="ARBA" id="ARBA00023049"/>
    </source>
</evidence>
<dbReference type="Pfam" id="PF17432">
    <property type="entry name" value="DUF3458_C"/>
    <property type="match status" value="1"/>
</dbReference>
<dbReference type="InterPro" id="IPR042097">
    <property type="entry name" value="Aminopeptidase_N-like_N_sf"/>
</dbReference>
<organism evidence="17 18">
    <name type="scientific">Thiomicrorhabdus xiamenensis</name>
    <dbReference type="NCBI Taxonomy" id="2739063"/>
    <lineage>
        <taxon>Bacteria</taxon>
        <taxon>Pseudomonadati</taxon>
        <taxon>Pseudomonadota</taxon>
        <taxon>Gammaproteobacteria</taxon>
        <taxon>Thiotrichales</taxon>
        <taxon>Piscirickettsiaceae</taxon>
        <taxon>Thiomicrorhabdus</taxon>
    </lineage>
</organism>
<dbReference type="GO" id="GO:0016285">
    <property type="term" value="F:alanyl aminopeptidase activity"/>
    <property type="evidence" value="ECO:0007669"/>
    <property type="project" value="UniProtKB-EC"/>
</dbReference>
<evidence type="ECO:0000256" key="8">
    <source>
        <dbReference type="ARBA" id="ARBA00022723"/>
    </source>
</evidence>
<protein>
    <recommendedName>
        <fullName evidence="5 12">Aminopeptidase N</fullName>
        <ecNumber evidence="4 12">3.4.11.2</ecNumber>
    </recommendedName>
</protein>
<dbReference type="InterPro" id="IPR012779">
    <property type="entry name" value="Peptidase_M1_pepN"/>
</dbReference>
<dbReference type="InterPro" id="IPR001930">
    <property type="entry name" value="Peptidase_M1"/>
</dbReference>
<feature type="domain" description="Peptidase M1 alanyl aminopeptidase C-terminal" evidence="15">
    <location>
        <begin position="554"/>
        <end position="875"/>
    </location>
</feature>
<keyword evidence="7" id="KW-0645">Protease</keyword>
<evidence type="ECO:0000259" key="14">
    <source>
        <dbReference type="Pfam" id="PF11940"/>
    </source>
</evidence>
<gene>
    <name evidence="17" type="primary">pepN</name>
    <name evidence="17" type="ORF">HQN79_08470</name>
</gene>
<keyword evidence="9 17" id="KW-0378">Hydrolase</keyword>
<evidence type="ECO:0000256" key="6">
    <source>
        <dbReference type="ARBA" id="ARBA00022438"/>
    </source>
</evidence>
<evidence type="ECO:0000256" key="1">
    <source>
        <dbReference type="ARBA" id="ARBA00000098"/>
    </source>
</evidence>
<evidence type="ECO:0000256" key="2">
    <source>
        <dbReference type="ARBA" id="ARBA00001947"/>
    </source>
</evidence>
<evidence type="ECO:0000256" key="9">
    <source>
        <dbReference type="ARBA" id="ARBA00022801"/>
    </source>
</evidence>
<evidence type="ECO:0000259" key="15">
    <source>
        <dbReference type="Pfam" id="PF17432"/>
    </source>
</evidence>
<dbReference type="InterPro" id="IPR037144">
    <property type="entry name" value="Peptidase_M1_pepN_C_sf"/>
</dbReference>
<dbReference type="Pfam" id="PF17900">
    <property type="entry name" value="Peptidase_M1_N"/>
    <property type="match status" value="1"/>
</dbReference>
<dbReference type="Gene3D" id="1.10.390.10">
    <property type="entry name" value="Neutral Protease Domain 2"/>
    <property type="match status" value="1"/>
</dbReference>
<comment type="similarity">
    <text evidence="3">Belongs to the peptidase M1 family.</text>
</comment>
<sequence>MTKSAPKVNYLKDYQTPAFTVDSVFLEFLLQPEATQVTNRMQIGRLRAGDLWLDGESLDLLSVHLDGEDVTSQCRVEETGLSLSTDKEQFELEIVTRINPEKNTALEGLYRTSGNYCTQCEAEGFRKITYFFDRPDVLSVFTTKVVADKSQNRYLLANGNLTESGDLPNGQHYAVWQDPFKKPCYLFALVAGNLEKISDTFRTQDGRDVALEIYVEPRNIDKCEHAMESLKRSMAWDESRFGLIYDLDIYMIVAVDDFNMGAMENKGLNVFNSKFVLAKPESATDVDYEGIEAVIGHEYFHNWTGNRVTCRDWFQLTLKEGLTVFRDQEFTADMLSPAVKRIEDVKRLRSNQFPEDAGPMSHPIQPQSYIEMNNFYTMTVYEKGAEVVRLYHTLLGEGGFRKGMDLYFERHDGQAVTVQDFRNAMADANGVDLQQMHNWYVQSGTPVLKIESEYDAQMQTLTVNCEQSLPETEDFKPLLIPIGFGMLNSEGHSLQLQPIESHLQTVELRSETNAVLKMTKAQQQFVFNGVQTQPILSLLRGFSAPVKLSYDYSDQELALLASADEDSFVRWEAMQTLLLRTVQAKVAALKSVEEYAVPQLLVDTAEKLLLDHSLDPALVAMSLTLPELGYIGEQYREVDVDAIHQAHNWLKNGLAQALQDEWRNTYLRMQDDSEYRYDKRQIAERMLKNVALAYLGCLAQHQERVFEQYRAQHNMTDVLAAMKIMLHQGHSQTDQALQDFYQRWRGDNLVIDKWFAMQAETQNETALEKAQSLLSHPDFSLTNPNRVRSLLGVFARLNLVGFHRADGAGYQMVAEQIIKVDELNPQIAARLLGPFTHWKRYDAERQKLMRAALQRILDRDNVSKDVYEIASKSLA</sequence>
<dbReference type="EMBL" id="CP054020">
    <property type="protein sequence ID" value="QKI89599.1"/>
    <property type="molecule type" value="Genomic_DNA"/>
</dbReference>
<dbReference type="GO" id="GO:0008270">
    <property type="term" value="F:zinc ion binding"/>
    <property type="evidence" value="ECO:0007669"/>
    <property type="project" value="InterPro"/>
</dbReference>
<keyword evidence="6 17" id="KW-0031">Aminopeptidase</keyword>
<evidence type="ECO:0000259" key="13">
    <source>
        <dbReference type="Pfam" id="PF01433"/>
    </source>
</evidence>
<dbReference type="PANTHER" id="PTHR46322:SF1">
    <property type="entry name" value="PUROMYCIN-SENSITIVE AMINOPEPTIDASE"/>
    <property type="match status" value="1"/>
</dbReference>
<dbReference type="InterPro" id="IPR038438">
    <property type="entry name" value="PepN_Ig-like_sf"/>
</dbReference>
<dbReference type="NCBIfam" id="TIGR02414">
    <property type="entry name" value="pepN_proteo"/>
    <property type="match status" value="1"/>
</dbReference>
<name>A0A7D4SJ77_9GAMM</name>
<evidence type="ECO:0000256" key="4">
    <source>
        <dbReference type="ARBA" id="ARBA00012564"/>
    </source>
</evidence>
<evidence type="ECO:0000256" key="5">
    <source>
        <dbReference type="ARBA" id="ARBA00015611"/>
    </source>
</evidence>
<proteinExistence type="inferred from homology"/>
<dbReference type="Pfam" id="PF01433">
    <property type="entry name" value="Peptidase_M1"/>
    <property type="match status" value="1"/>
</dbReference>
<dbReference type="Proteomes" id="UP000504724">
    <property type="component" value="Chromosome"/>
</dbReference>
<evidence type="ECO:0000313" key="17">
    <source>
        <dbReference type="EMBL" id="QKI89599.1"/>
    </source>
</evidence>
<evidence type="ECO:0000256" key="10">
    <source>
        <dbReference type="ARBA" id="ARBA00022833"/>
    </source>
</evidence>
<keyword evidence="11" id="KW-0482">Metalloprotease</keyword>
<feature type="domain" description="Peptidase M1 membrane alanine aminopeptidase" evidence="13">
    <location>
        <begin position="226"/>
        <end position="439"/>
    </location>
</feature>
<dbReference type="InterPro" id="IPR014782">
    <property type="entry name" value="Peptidase_M1_dom"/>
</dbReference>
<dbReference type="EC" id="3.4.11.2" evidence="4 12"/>
<accession>A0A7D4SJ77</accession>
<dbReference type="Gene3D" id="2.60.40.1840">
    <property type="match status" value="1"/>
</dbReference>
<dbReference type="Pfam" id="PF11940">
    <property type="entry name" value="DUF3458"/>
    <property type="match status" value="1"/>
</dbReference>
<dbReference type="RefSeq" id="WP_173285567.1">
    <property type="nucleotide sequence ID" value="NZ_CP054020.1"/>
</dbReference>
<dbReference type="GO" id="GO:0008237">
    <property type="term" value="F:metallopeptidase activity"/>
    <property type="evidence" value="ECO:0007669"/>
    <property type="project" value="UniProtKB-UniRule"/>
</dbReference>
<keyword evidence="8" id="KW-0479">Metal-binding</keyword>
<reference evidence="17 18" key="1">
    <citation type="submission" date="2020-05" db="EMBL/GenBank/DDBJ databases">
        <title>Thiomicrorhabdus sediminis sp.nov. and Thiomicrorhabdus xiamenensis sp.nov., novel sulfur-oxidizing bacteria isolated from coastal sediment.</title>
        <authorList>
            <person name="Liu X."/>
        </authorList>
    </citation>
    <scope>NUCLEOTIDE SEQUENCE [LARGE SCALE GENOMIC DNA]</scope>
    <source>
        <strain evidence="17 18">G2</strain>
    </source>
</reference>
<evidence type="ECO:0000256" key="12">
    <source>
        <dbReference type="NCBIfam" id="TIGR02414"/>
    </source>
</evidence>
<keyword evidence="18" id="KW-1185">Reference proteome</keyword>
<dbReference type="PANTHER" id="PTHR46322">
    <property type="entry name" value="PUROMYCIN-SENSITIVE AMINOPEPTIDASE"/>
    <property type="match status" value="1"/>
</dbReference>
<dbReference type="InterPro" id="IPR045357">
    <property type="entry name" value="Aminopeptidase_N-like_N"/>
</dbReference>
<feature type="domain" description="Peptidase M1 alanyl aminopeptidase Ig-like fold" evidence="14">
    <location>
        <begin position="444"/>
        <end position="551"/>
    </location>
</feature>
<feature type="domain" description="Aminopeptidase N-like N-terminal" evidence="16">
    <location>
        <begin position="84"/>
        <end position="186"/>
    </location>
</feature>
<dbReference type="InterPro" id="IPR024601">
    <property type="entry name" value="Peptidase_M1_pepN_C"/>
</dbReference>
<dbReference type="KEGG" id="txa:HQN79_08470"/>
<keyword evidence="10" id="KW-0862">Zinc</keyword>
<evidence type="ECO:0000256" key="3">
    <source>
        <dbReference type="ARBA" id="ARBA00010136"/>
    </source>
</evidence>
<dbReference type="InterPro" id="IPR035414">
    <property type="entry name" value="Peptidase_M1_pepN_Ig-like"/>
</dbReference>
<dbReference type="GO" id="GO:0006508">
    <property type="term" value="P:proteolysis"/>
    <property type="evidence" value="ECO:0007669"/>
    <property type="project" value="UniProtKB-UniRule"/>
</dbReference>
<dbReference type="FunFam" id="1.10.390.10:FF:000002">
    <property type="entry name" value="Aminopeptidase N"/>
    <property type="match status" value="1"/>
</dbReference>
<dbReference type="SUPFAM" id="SSF63737">
    <property type="entry name" value="Leukotriene A4 hydrolase N-terminal domain"/>
    <property type="match status" value="1"/>
</dbReference>
<dbReference type="CDD" id="cd09600">
    <property type="entry name" value="M1_APN"/>
    <property type="match status" value="1"/>
</dbReference>
<evidence type="ECO:0000259" key="16">
    <source>
        <dbReference type="Pfam" id="PF17900"/>
    </source>
</evidence>
<dbReference type="Gene3D" id="1.25.50.10">
    <property type="entry name" value="Peptidase M1, alanyl aminopeptidase, C-terminal domain"/>
    <property type="match status" value="1"/>
</dbReference>